<dbReference type="PANTHER" id="PTHR43401:SF2">
    <property type="entry name" value="L-THREONINE 3-DEHYDROGENASE"/>
    <property type="match status" value="1"/>
</dbReference>
<dbReference type="InterPro" id="IPR036291">
    <property type="entry name" value="NAD(P)-bd_dom_sf"/>
</dbReference>
<comment type="caution">
    <text evidence="2">The sequence shown here is derived from an EMBL/GenBank/DDBJ whole genome shotgun (WGS) entry which is preliminary data.</text>
</comment>
<evidence type="ECO:0000313" key="3">
    <source>
        <dbReference type="Proteomes" id="UP000289166"/>
    </source>
</evidence>
<gene>
    <name evidence="2" type="ORF">EFD62_01890</name>
</gene>
<evidence type="ECO:0000256" key="1">
    <source>
        <dbReference type="ARBA" id="ARBA00023002"/>
    </source>
</evidence>
<dbReference type="InterPro" id="IPR050129">
    <property type="entry name" value="Zn_alcohol_dh"/>
</dbReference>
<protein>
    <recommendedName>
        <fullName evidence="4">Alcohol dehydrogenase-like C-terminal domain-containing protein</fullName>
    </recommendedName>
</protein>
<proteinExistence type="predicted"/>
<organism evidence="2 3">
    <name type="scientific">Acetivibrio mesophilus</name>
    <dbReference type="NCBI Taxonomy" id="2487273"/>
    <lineage>
        <taxon>Bacteria</taxon>
        <taxon>Bacillati</taxon>
        <taxon>Bacillota</taxon>
        <taxon>Clostridia</taxon>
        <taxon>Eubacteriales</taxon>
        <taxon>Oscillospiraceae</taxon>
        <taxon>Acetivibrio</taxon>
    </lineage>
</organism>
<evidence type="ECO:0000313" key="2">
    <source>
        <dbReference type="EMBL" id="RXE60694.1"/>
    </source>
</evidence>
<dbReference type="GO" id="GO:0016491">
    <property type="term" value="F:oxidoreductase activity"/>
    <property type="evidence" value="ECO:0007669"/>
    <property type="project" value="UniProtKB-KW"/>
</dbReference>
<name>A0A4Q0I8A8_9FIRM</name>
<dbReference type="OrthoDB" id="10012329at2"/>
<sequence length="298" mass="34295">MTMIINNRENIEVILRGGFPEYRLHNRNEIPQNSILFRNLFTLAGTSSTIQAHSNLETFTIPGHINYSSVAIVEENGMNCNQLKEGNRVLLTAQYSKFFSFNTMENLRNNMLCLLPEDMDMVNALFIPLLCKAISLCNLRNSISDRVLMLGCDIIGLMMIMLMNLEGIRPVVVLDKCEYKHDLLRKKGVSDILDIHSIHLNQELKKFETVFVISQPNEEIDELAEYESYDKEIIYCSNMNTKNCMAHDTRMNAIELLENSDIYVKDLIACHVHAEHVNQVFNDICENKYSGKALVYDW</sequence>
<keyword evidence="1" id="KW-0560">Oxidoreductase</keyword>
<reference evidence="3" key="1">
    <citation type="submission" date="2018-11" db="EMBL/GenBank/DDBJ databases">
        <title>Genome sequencing of a novel mesophilic and cellulolytic organism within the genus Hungateiclostridium.</title>
        <authorList>
            <person name="Rettenmaier R."/>
            <person name="Liebl W."/>
            <person name="Zverlov V."/>
        </authorList>
    </citation>
    <scope>NUCLEOTIDE SEQUENCE [LARGE SCALE GENOMIC DNA]</scope>
    <source>
        <strain evidence="3">N2K1</strain>
    </source>
</reference>
<dbReference type="Proteomes" id="UP000289166">
    <property type="component" value="Unassembled WGS sequence"/>
</dbReference>
<dbReference type="AlphaFoldDB" id="A0A4Q0I8A8"/>
<keyword evidence="3" id="KW-1185">Reference proteome</keyword>
<dbReference type="RefSeq" id="WP_069194560.1">
    <property type="nucleotide sequence ID" value="NZ_RLII01000001.1"/>
</dbReference>
<evidence type="ECO:0008006" key="4">
    <source>
        <dbReference type="Google" id="ProtNLM"/>
    </source>
</evidence>
<dbReference type="EMBL" id="RLII01000001">
    <property type="protein sequence ID" value="RXE60694.1"/>
    <property type="molecule type" value="Genomic_DNA"/>
</dbReference>
<dbReference type="SUPFAM" id="SSF51735">
    <property type="entry name" value="NAD(P)-binding Rossmann-fold domains"/>
    <property type="match status" value="1"/>
</dbReference>
<dbReference type="Gene3D" id="3.90.180.10">
    <property type="entry name" value="Medium-chain alcohol dehydrogenases, catalytic domain"/>
    <property type="match status" value="1"/>
</dbReference>
<accession>A0A4Q0I8A8</accession>
<dbReference type="PANTHER" id="PTHR43401">
    <property type="entry name" value="L-THREONINE 3-DEHYDROGENASE"/>
    <property type="match status" value="1"/>
</dbReference>